<dbReference type="EMBL" id="JBHSXL010000009">
    <property type="protein sequence ID" value="MFC6893088.1"/>
    <property type="molecule type" value="Genomic_DNA"/>
</dbReference>
<accession>A0ABD5UVF4</accession>
<keyword evidence="1" id="KW-0812">Transmembrane</keyword>
<keyword evidence="1" id="KW-1133">Transmembrane helix</keyword>
<protein>
    <recommendedName>
        <fullName evidence="2">DUF8056 domain-containing protein</fullName>
    </recommendedName>
</protein>
<feature type="transmembrane region" description="Helical" evidence="1">
    <location>
        <begin position="142"/>
        <end position="162"/>
    </location>
</feature>
<keyword evidence="1" id="KW-0472">Membrane</keyword>
<sequence>MTEAYRGAIGAFPYAFSESDSWFFRVYGVVGTLAAVIVALVVGMALVVELARTAELTRGGLVSFSRSLFVFLGFTAAGPLVAPVLLVARRHRRGTAVHRLYDQAMAACGYLFLASIYLALVISAPPAFQEPTTSPVLGALYAVHPVAGVLPPIAAFGVMVLVHRRLG</sequence>
<evidence type="ECO:0000259" key="2">
    <source>
        <dbReference type="Pfam" id="PF26243"/>
    </source>
</evidence>
<organism evidence="3 4">
    <name type="scientific">Halopenitus salinus</name>
    <dbReference type="NCBI Taxonomy" id="1198295"/>
    <lineage>
        <taxon>Archaea</taxon>
        <taxon>Methanobacteriati</taxon>
        <taxon>Methanobacteriota</taxon>
        <taxon>Stenosarchaea group</taxon>
        <taxon>Halobacteria</taxon>
        <taxon>Halobacteriales</taxon>
        <taxon>Haloferacaceae</taxon>
        <taxon>Halopenitus</taxon>
    </lineage>
</organism>
<dbReference type="Proteomes" id="UP001596296">
    <property type="component" value="Unassembled WGS sequence"/>
</dbReference>
<feature type="domain" description="DUF8056" evidence="2">
    <location>
        <begin position="1"/>
        <end position="166"/>
    </location>
</feature>
<feature type="transmembrane region" description="Helical" evidence="1">
    <location>
        <begin position="68"/>
        <end position="88"/>
    </location>
</feature>
<feature type="transmembrane region" description="Helical" evidence="1">
    <location>
        <begin position="26"/>
        <end position="48"/>
    </location>
</feature>
<dbReference type="InterPro" id="IPR058369">
    <property type="entry name" value="DUF8056"/>
</dbReference>
<proteinExistence type="predicted"/>
<dbReference type="RefSeq" id="WP_379744289.1">
    <property type="nucleotide sequence ID" value="NZ_JBHSVN010000001.1"/>
</dbReference>
<dbReference type="AlphaFoldDB" id="A0ABD5UVF4"/>
<evidence type="ECO:0000256" key="1">
    <source>
        <dbReference type="SAM" id="Phobius"/>
    </source>
</evidence>
<name>A0ABD5UVF4_9EURY</name>
<reference evidence="3 4" key="1">
    <citation type="journal article" date="2019" name="Int. J. Syst. Evol. Microbiol.">
        <title>The Global Catalogue of Microorganisms (GCM) 10K type strain sequencing project: providing services to taxonomists for standard genome sequencing and annotation.</title>
        <authorList>
            <consortium name="The Broad Institute Genomics Platform"/>
            <consortium name="The Broad Institute Genome Sequencing Center for Infectious Disease"/>
            <person name="Wu L."/>
            <person name="Ma J."/>
        </authorList>
    </citation>
    <scope>NUCLEOTIDE SEQUENCE [LARGE SCALE GENOMIC DNA]</scope>
    <source>
        <strain evidence="3 4">SKJ47</strain>
    </source>
</reference>
<dbReference type="Pfam" id="PF26243">
    <property type="entry name" value="DUF8056"/>
    <property type="match status" value="1"/>
</dbReference>
<keyword evidence="4" id="KW-1185">Reference proteome</keyword>
<feature type="transmembrane region" description="Helical" evidence="1">
    <location>
        <begin position="100"/>
        <end position="122"/>
    </location>
</feature>
<comment type="caution">
    <text evidence="3">The sequence shown here is derived from an EMBL/GenBank/DDBJ whole genome shotgun (WGS) entry which is preliminary data.</text>
</comment>
<evidence type="ECO:0000313" key="4">
    <source>
        <dbReference type="Proteomes" id="UP001596296"/>
    </source>
</evidence>
<evidence type="ECO:0000313" key="3">
    <source>
        <dbReference type="EMBL" id="MFC6893088.1"/>
    </source>
</evidence>
<gene>
    <name evidence="3" type="ORF">ACFQE9_10810</name>
</gene>